<evidence type="ECO:0000256" key="6">
    <source>
        <dbReference type="ARBA" id="ARBA00023295"/>
    </source>
</evidence>
<dbReference type="PIRSF" id="PIRSF001092">
    <property type="entry name" value="Alpha-L-fucosidase"/>
    <property type="match status" value="1"/>
</dbReference>
<reference evidence="9 10" key="1">
    <citation type="submission" date="2012-01" db="EMBL/GenBank/DDBJ databases">
        <title>The Genome Sequence of Odoribacter laneus YIT 12061.</title>
        <authorList>
            <consortium name="The Broad Institute Genome Sequencing Platform"/>
            <person name="Earl A."/>
            <person name="Ward D."/>
            <person name="Feldgarden M."/>
            <person name="Gevers D."/>
            <person name="Morotomi M."/>
            <person name="Young S.K."/>
            <person name="Zeng Q."/>
            <person name="Gargeya S."/>
            <person name="Fitzgerald M."/>
            <person name="Haas B."/>
            <person name="Abouelleil A."/>
            <person name="Alvarado L."/>
            <person name="Arachchi H.M."/>
            <person name="Berlin A."/>
            <person name="Chapman S.B."/>
            <person name="Gearin G."/>
            <person name="Goldberg J."/>
            <person name="Griggs A."/>
            <person name="Gujja S."/>
            <person name="Hansen M."/>
            <person name="Heiman D."/>
            <person name="Howarth C."/>
            <person name="Larimer J."/>
            <person name="Lui A."/>
            <person name="MacDonald P.J.P."/>
            <person name="McCowen C."/>
            <person name="Montmayeur A."/>
            <person name="Murphy C."/>
            <person name="Neiman D."/>
            <person name="Pearson M."/>
            <person name="Priest M."/>
            <person name="Roberts A."/>
            <person name="Saif S."/>
            <person name="Shea T."/>
            <person name="Sisk P."/>
            <person name="Stolte C."/>
            <person name="Sykes S."/>
            <person name="Wortman J."/>
            <person name="Nusbaum C."/>
            <person name="Birren B."/>
        </authorList>
    </citation>
    <scope>NUCLEOTIDE SEQUENCE [LARGE SCALE GENOMIC DNA]</scope>
    <source>
        <strain evidence="9 10">YIT 12061</strain>
    </source>
</reference>
<dbReference type="GO" id="GO:0016139">
    <property type="term" value="P:glycoside catabolic process"/>
    <property type="evidence" value="ECO:0007669"/>
    <property type="project" value="TreeGrafter"/>
</dbReference>
<dbReference type="GO" id="GO:0005764">
    <property type="term" value="C:lysosome"/>
    <property type="evidence" value="ECO:0007669"/>
    <property type="project" value="TreeGrafter"/>
</dbReference>
<dbReference type="HOGENOM" id="CLU_002934_0_1_10"/>
<dbReference type="PANTHER" id="PTHR10030">
    <property type="entry name" value="ALPHA-L-FUCOSIDASE"/>
    <property type="match status" value="1"/>
</dbReference>
<evidence type="ECO:0000313" key="9">
    <source>
        <dbReference type="EMBL" id="EHP47743.1"/>
    </source>
</evidence>
<organism evidence="9 10">
    <name type="scientific">Odoribacter laneus YIT 12061</name>
    <dbReference type="NCBI Taxonomy" id="742817"/>
    <lineage>
        <taxon>Bacteria</taxon>
        <taxon>Pseudomonadati</taxon>
        <taxon>Bacteroidota</taxon>
        <taxon>Bacteroidia</taxon>
        <taxon>Bacteroidales</taxon>
        <taxon>Odoribacteraceae</taxon>
        <taxon>Odoribacter</taxon>
    </lineage>
</organism>
<dbReference type="eggNOG" id="COG3669">
    <property type="taxonomic scope" value="Bacteria"/>
</dbReference>
<sequence length="469" mass="54122">MRRKLVLSAVFFSLCLLVSGQLIAQIPLKYGASREGKRTDAAMQRWRENRFGQFIHFGLYSLAGGHWNGKYVEGAAEWIKGNARISDEDYEALTRQFVLPEFDAREWARIAKEMGVKYSVITTKHHEGFCLWPSEYTDYDVSRTPFGRDLLKEYVDAYTQEGIDVYFYYSIIDWNHPDWRSRVETVEDSLAFFRYCDFMNKQITELMTRYPEVKGFWFDGTWDKSVVKFGKITWDIEQLMHRLNPGIICGSRLRVDEKGARHFDTNGKLMGDYEQGWERSLPEKAPQNDWECVMTIPENQWGYQADWRGHIKSATEIIEMLAAATSMNGNFVLNFGPKGDGSLREEEKQMARKVGKWMQLNGEAIYGCVQAPLKPQKWGYYTRHRDNGFVYMVVCYQPVSGMLKVVLPTGSVIENCVVLGKEGMELKPEKSTKNEFVIPAPEVKDGFPYVIRLKLKEGDSVGNYVAPKV</sequence>
<dbReference type="AlphaFoldDB" id="H1DH60"/>
<dbReference type="PANTHER" id="PTHR10030:SF37">
    <property type="entry name" value="ALPHA-L-FUCOSIDASE-RELATED"/>
    <property type="match status" value="1"/>
</dbReference>
<feature type="signal peptide" evidence="7">
    <location>
        <begin position="1"/>
        <end position="24"/>
    </location>
</feature>
<proteinExistence type="inferred from homology"/>
<dbReference type="InterPro" id="IPR000933">
    <property type="entry name" value="Glyco_hydro_29"/>
</dbReference>
<evidence type="ECO:0000256" key="3">
    <source>
        <dbReference type="ARBA" id="ARBA00012662"/>
    </source>
</evidence>
<dbReference type="SMART" id="SM00812">
    <property type="entry name" value="Alpha_L_fucos"/>
    <property type="match status" value="1"/>
</dbReference>
<evidence type="ECO:0000256" key="2">
    <source>
        <dbReference type="ARBA" id="ARBA00007951"/>
    </source>
</evidence>
<dbReference type="InterPro" id="IPR017853">
    <property type="entry name" value="GH"/>
</dbReference>
<dbReference type="EMBL" id="ADMC01000022">
    <property type="protein sequence ID" value="EHP47743.1"/>
    <property type="molecule type" value="Genomic_DNA"/>
</dbReference>
<keyword evidence="6" id="KW-0326">Glycosidase</keyword>
<accession>H1DH60</accession>
<evidence type="ECO:0000313" key="10">
    <source>
        <dbReference type="Proteomes" id="UP000004892"/>
    </source>
</evidence>
<dbReference type="InterPro" id="IPR013780">
    <property type="entry name" value="Glyco_hydro_b"/>
</dbReference>
<dbReference type="Gene3D" id="2.60.40.1180">
    <property type="entry name" value="Golgi alpha-mannosidase II"/>
    <property type="match status" value="1"/>
</dbReference>
<dbReference type="GO" id="GO:0004560">
    <property type="term" value="F:alpha-L-fucosidase activity"/>
    <property type="evidence" value="ECO:0007669"/>
    <property type="project" value="InterPro"/>
</dbReference>
<evidence type="ECO:0000256" key="4">
    <source>
        <dbReference type="ARBA" id="ARBA00022729"/>
    </source>
</evidence>
<name>H1DH60_9BACT</name>
<dbReference type="Proteomes" id="UP000004892">
    <property type="component" value="Unassembled WGS sequence"/>
</dbReference>
<keyword evidence="4 7" id="KW-0732">Signal</keyword>
<evidence type="ECO:0000256" key="1">
    <source>
        <dbReference type="ARBA" id="ARBA00004071"/>
    </source>
</evidence>
<dbReference type="GeneID" id="98069163"/>
<keyword evidence="5" id="KW-0378">Hydrolase</keyword>
<dbReference type="SUPFAM" id="SSF51445">
    <property type="entry name" value="(Trans)glycosidases"/>
    <property type="match status" value="1"/>
</dbReference>
<evidence type="ECO:0000256" key="5">
    <source>
        <dbReference type="ARBA" id="ARBA00022801"/>
    </source>
</evidence>
<comment type="caution">
    <text evidence="9">The sequence shown here is derived from an EMBL/GenBank/DDBJ whole genome shotgun (WGS) entry which is preliminary data.</text>
</comment>
<dbReference type="EC" id="3.2.1.51" evidence="3"/>
<evidence type="ECO:0000256" key="7">
    <source>
        <dbReference type="SAM" id="SignalP"/>
    </source>
</evidence>
<dbReference type="InterPro" id="IPR057739">
    <property type="entry name" value="Glyco_hydro_29_N"/>
</dbReference>
<dbReference type="PATRIC" id="fig|742817.3.peg.1703"/>
<feature type="chain" id="PRO_5003550147" description="alpha-L-fucosidase" evidence="7">
    <location>
        <begin position="25"/>
        <end position="469"/>
    </location>
</feature>
<dbReference type="Gene3D" id="3.20.20.80">
    <property type="entry name" value="Glycosidases"/>
    <property type="match status" value="1"/>
</dbReference>
<protein>
    <recommendedName>
        <fullName evidence="3">alpha-L-fucosidase</fullName>
        <ecNumber evidence="3">3.2.1.51</ecNumber>
    </recommendedName>
</protein>
<comment type="similarity">
    <text evidence="2">Belongs to the glycosyl hydrolase 29 family.</text>
</comment>
<dbReference type="GO" id="GO:0006004">
    <property type="term" value="P:fucose metabolic process"/>
    <property type="evidence" value="ECO:0007669"/>
    <property type="project" value="InterPro"/>
</dbReference>
<comment type="function">
    <text evidence="1">Alpha-L-fucosidase is responsible for hydrolyzing the alpha-1,6-linked fucose joined to the reducing-end N-acetylglucosamine of the carbohydrate moieties of glycoproteins.</text>
</comment>
<dbReference type="Pfam" id="PF01120">
    <property type="entry name" value="Alpha_L_fucos"/>
    <property type="match status" value="1"/>
</dbReference>
<dbReference type="InterPro" id="IPR016286">
    <property type="entry name" value="FUC_metazoa-typ"/>
</dbReference>
<evidence type="ECO:0000259" key="8">
    <source>
        <dbReference type="Pfam" id="PF01120"/>
    </source>
</evidence>
<keyword evidence="10" id="KW-1185">Reference proteome</keyword>
<dbReference type="RefSeq" id="WP_009136744.1">
    <property type="nucleotide sequence ID" value="NZ_JH594596.1"/>
</dbReference>
<dbReference type="PRINTS" id="PR00741">
    <property type="entry name" value="GLHYDRLASE29"/>
</dbReference>
<gene>
    <name evidence="9" type="ORF">HMPREF9449_01596</name>
</gene>
<feature type="domain" description="Glycoside hydrolase family 29 N-terminal" evidence="8">
    <location>
        <begin position="25"/>
        <end position="363"/>
    </location>
</feature>
<dbReference type="STRING" id="742817.HMPREF9449_01596"/>